<reference evidence="2 3" key="1">
    <citation type="submission" date="2021-03" db="EMBL/GenBank/DDBJ databases">
        <authorList>
            <person name="So Y."/>
        </authorList>
    </citation>
    <scope>NUCLEOTIDE SEQUENCE [LARGE SCALE GENOMIC DNA]</scope>
    <source>
        <strain evidence="2 3">SSH11</strain>
    </source>
</reference>
<dbReference type="Pfam" id="PF06170">
    <property type="entry name" value="DUF983"/>
    <property type="match status" value="1"/>
</dbReference>
<keyword evidence="1" id="KW-0472">Membrane</keyword>
<dbReference type="EMBL" id="JAGIZB010000013">
    <property type="protein sequence ID" value="MBP0446012.1"/>
    <property type="molecule type" value="Genomic_DNA"/>
</dbReference>
<keyword evidence="1" id="KW-1133">Transmembrane helix</keyword>
<organism evidence="2 3">
    <name type="scientific">Pararoseomonas baculiformis</name>
    <dbReference type="NCBI Taxonomy" id="2820812"/>
    <lineage>
        <taxon>Bacteria</taxon>
        <taxon>Pseudomonadati</taxon>
        <taxon>Pseudomonadota</taxon>
        <taxon>Alphaproteobacteria</taxon>
        <taxon>Acetobacterales</taxon>
        <taxon>Acetobacteraceae</taxon>
        <taxon>Pararoseomonas</taxon>
    </lineage>
</organism>
<sequence length="128" mass="14176">MLTAIRRGVANRCPVCGQGRVFSGFLTVAPECEVCHAPLGLLRADDAPPYIVIFIAGHILLPPIFWIERAYEPPMWLHMVVWLPLFAVVCTLLLRPVKGGVVGWMMRLGFADRDHPNHGQMPPPGPQS</sequence>
<evidence type="ECO:0000313" key="2">
    <source>
        <dbReference type="EMBL" id="MBP0446012.1"/>
    </source>
</evidence>
<accession>A0ABS4AG47</accession>
<protein>
    <submittedName>
        <fullName evidence="2">DUF983 domain-containing protein</fullName>
    </submittedName>
</protein>
<dbReference type="Proteomes" id="UP000681594">
    <property type="component" value="Unassembled WGS sequence"/>
</dbReference>
<evidence type="ECO:0000256" key="1">
    <source>
        <dbReference type="SAM" id="Phobius"/>
    </source>
</evidence>
<keyword evidence="3" id="KW-1185">Reference proteome</keyword>
<name>A0ABS4AG47_9PROT</name>
<gene>
    <name evidence="2" type="ORF">J8J14_14640</name>
</gene>
<keyword evidence="1" id="KW-0812">Transmembrane</keyword>
<proteinExistence type="predicted"/>
<evidence type="ECO:0000313" key="3">
    <source>
        <dbReference type="Proteomes" id="UP000681594"/>
    </source>
</evidence>
<comment type="caution">
    <text evidence="2">The sequence shown here is derived from an EMBL/GenBank/DDBJ whole genome shotgun (WGS) entry which is preliminary data.</text>
</comment>
<feature type="transmembrane region" description="Helical" evidence="1">
    <location>
        <begin position="50"/>
        <end position="67"/>
    </location>
</feature>
<feature type="transmembrane region" description="Helical" evidence="1">
    <location>
        <begin position="79"/>
        <end position="97"/>
    </location>
</feature>
<dbReference type="InterPro" id="IPR009325">
    <property type="entry name" value="DUF983"/>
</dbReference>